<dbReference type="EMBL" id="CAEZWV010000051">
    <property type="protein sequence ID" value="CAB4685132.1"/>
    <property type="molecule type" value="Genomic_DNA"/>
</dbReference>
<sequence length="328" mass="32785">MKKNFSRNASRLLWGIPLAAIAAHLFFAPVMTSAAGPTIRPGTTTTYGILAGSTITNTGATTISGTAGGDVGLFPGTSYTGSGSVTISGTNHITDSAASIAQTDLVTAYNDLGVPSPTILSSPDLAGRTLLAGTYAATAGTLANSGNVILDAQGDPTAVFVFQAASTAITSVGSTMTLANGAQACNVYWRVGSSATIGVNSTFIGHVYALTSITANTGASITGQLLARNGAVTLDNNTIRNNACTAAVTTSTPAVGATTVAPARTTVAPGRTTVAPGRTTVVPGATTTTPDSGGALPQTGAYTETLIFLAVVLVILGIVKIVVDRRRF</sequence>
<keyword evidence="3" id="KW-1133">Transmembrane helix</keyword>
<gene>
    <name evidence="4" type="ORF">UFOPK2295_01633</name>
</gene>
<dbReference type="Pfam" id="PF11999">
    <property type="entry name" value="Ice_binding"/>
    <property type="match status" value="1"/>
</dbReference>
<dbReference type="InterPro" id="IPR021884">
    <property type="entry name" value="Ice-bd_prot"/>
</dbReference>
<reference evidence="4" key="1">
    <citation type="submission" date="2020-05" db="EMBL/GenBank/DDBJ databases">
        <authorList>
            <person name="Chiriac C."/>
            <person name="Salcher M."/>
            <person name="Ghai R."/>
            <person name="Kavagutti S V."/>
        </authorList>
    </citation>
    <scope>NUCLEOTIDE SEQUENCE</scope>
</reference>
<keyword evidence="2" id="KW-0732">Signal</keyword>
<evidence type="ECO:0000256" key="3">
    <source>
        <dbReference type="SAM" id="Phobius"/>
    </source>
</evidence>
<evidence type="ECO:0000256" key="1">
    <source>
        <dbReference type="ARBA" id="ARBA00005445"/>
    </source>
</evidence>
<protein>
    <submittedName>
        <fullName evidence="4">Unannotated protein</fullName>
    </submittedName>
</protein>
<dbReference type="AlphaFoldDB" id="A0A6J6NFW3"/>
<organism evidence="4">
    <name type="scientific">freshwater metagenome</name>
    <dbReference type="NCBI Taxonomy" id="449393"/>
    <lineage>
        <taxon>unclassified sequences</taxon>
        <taxon>metagenomes</taxon>
        <taxon>ecological metagenomes</taxon>
    </lineage>
</organism>
<proteinExistence type="inferred from homology"/>
<evidence type="ECO:0000313" key="4">
    <source>
        <dbReference type="EMBL" id="CAB4685132.1"/>
    </source>
</evidence>
<accession>A0A6J6NFW3</accession>
<keyword evidence="3" id="KW-0472">Membrane</keyword>
<feature type="transmembrane region" description="Helical" evidence="3">
    <location>
        <begin position="306"/>
        <end position="323"/>
    </location>
</feature>
<keyword evidence="3" id="KW-0812">Transmembrane</keyword>
<comment type="similarity">
    <text evidence="1">Belongs to the ice-binding protein family.</text>
</comment>
<evidence type="ECO:0000256" key="2">
    <source>
        <dbReference type="ARBA" id="ARBA00022729"/>
    </source>
</evidence>
<name>A0A6J6NFW3_9ZZZZ</name>